<evidence type="ECO:0000256" key="5">
    <source>
        <dbReference type="ARBA" id="ARBA00023016"/>
    </source>
</evidence>
<evidence type="ECO:0000256" key="11">
    <source>
        <dbReference type="RuleBase" id="RU000639"/>
    </source>
</evidence>
<dbReference type="InterPro" id="IPR013805">
    <property type="entry name" value="GrpE_CC"/>
</dbReference>
<evidence type="ECO:0000313" key="15">
    <source>
        <dbReference type="Proteomes" id="UP000321577"/>
    </source>
</evidence>
<evidence type="ECO:0000256" key="1">
    <source>
        <dbReference type="ARBA" id="ARBA00004496"/>
    </source>
</evidence>
<evidence type="ECO:0000313" key="14">
    <source>
        <dbReference type="EMBL" id="GEP46061.1"/>
    </source>
</evidence>
<dbReference type="FunFam" id="2.30.22.10:FF:000001">
    <property type="entry name" value="Protein GrpE"/>
    <property type="match status" value="1"/>
</dbReference>
<dbReference type="InterPro" id="IPR009012">
    <property type="entry name" value="GrpE_head"/>
</dbReference>
<dbReference type="SUPFAM" id="SSF58014">
    <property type="entry name" value="Coiled-coil domain of nucleotide exchange factor GrpE"/>
    <property type="match status" value="1"/>
</dbReference>
<dbReference type="GO" id="GO:0006457">
    <property type="term" value="P:protein folding"/>
    <property type="evidence" value="ECO:0007669"/>
    <property type="project" value="InterPro"/>
</dbReference>
<feature type="compositionally biased region" description="Low complexity" evidence="13">
    <location>
        <begin position="29"/>
        <end position="38"/>
    </location>
</feature>
<gene>
    <name evidence="10" type="primary">grpE</name>
    <name evidence="14" type="ORF">BGE01nite_53520</name>
</gene>
<dbReference type="Proteomes" id="UP000321577">
    <property type="component" value="Unassembled WGS sequence"/>
</dbReference>
<evidence type="ECO:0000256" key="7">
    <source>
        <dbReference type="ARBA" id="ARBA00053401"/>
    </source>
</evidence>
<evidence type="ECO:0000256" key="9">
    <source>
        <dbReference type="ARBA" id="ARBA00076414"/>
    </source>
</evidence>
<evidence type="ECO:0000256" key="4">
    <source>
        <dbReference type="ARBA" id="ARBA00022490"/>
    </source>
</evidence>
<evidence type="ECO:0000256" key="2">
    <source>
        <dbReference type="ARBA" id="ARBA00009054"/>
    </source>
</evidence>
<dbReference type="Gene3D" id="3.90.20.20">
    <property type="match status" value="1"/>
</dbReference>
<comment type="caution">
    <text evidence="14">The sequence shown here is derived from an EMBL/GenBank/DDBJ whole genome shotgun (WGS) entry which is preliminary data.</text>
</comment>
<accession>A0A512MIC9</accession>
<dbReference type="GO" id="GO:0000774">
    <property type="term" value="F:adenyl-nucleotide exchange factor activity"/>
    <property type="evidence" value="ECO:0007669"/>
    <property type="project" value="InterPro"/>
</dbReference>
<evidence type="ECO:0000256" key="12">
    <source>
        <dbReference type="RuleBase" id="RU004478"/>
    </source>
</evidence>
<keyword evidence="5 10" id="KW-0346">Stress response</keyword>
<proteinExistence type="inferred from homology"/>
<evidence type="ECO:0000256" key="10">
    <source>
        <dbReference type="HAMAP-Rule" id="MF_01151"/>
    </source>
</evidence>
<dbReference type="EMBL" id="BKAG01000069">
    <property type="protein sequence ID" value="GEP46061.1"/>
    <property type="molecule type" value="Genomic_DNA"/>
</dbReference>
<organism evidence="14 15">
    <name type="scientific">Brevifollis gellanilyticus</name>
    <dbReference type="NCBI Taxonomy" id="748831"/>
    <lineage>
        <taxon>Bacteria</taxon>
        <taxon>Pseudomonadati</taxon>
        <taxon>Verrucomicrobiota</taxon>
        <taxon>Verrucomicrobiia</taxon>
        <taxon>Verrucomicrobiales</taxon>
        <taxon>Verrucomicrobiaceae</taxon>
    </lineage>
</organism>
<dbReference type="GO" id="GO:0051082">
    <property type="term" value="F:unfolded protein binding"/>
    <property type="evidence" value="ECO:0007669"/>
    <property type="project" value="TreeGrafter"/>
</dbReference>
<dbReference type="GO" id="GO:0005737">
    <property type="term" value="C:cytoplasm"/>
    <property type="evidence" value="ECO:0007669"/>
    <property type="project" value="UniProtKB-SubCell"/>
</dbReference>
<dbReference type="PANTHER" id="PTHR21237">
    <property type="entry name" value="GRPE PROTEIN"/>
    <property type="match status" value="1"/>
</dbReference>
<dbReference type="SUPFAM" id="SSF51064">
    <property type="entry name" value="Head domain of nucleotide exchange factor GrpE"/>
    <property type="match status" value="1"/>
</dbReference>
<evidence type="ECO:0000256" key="8">
    <source>
        <dbReference type="ARBA" id="ARBA00072274"/>
    </source>
</evidence>
<dbReference type="PANTHER" id="PTHR21237:SF23">
    <property type="entry name" value="GRPE PROTEIN HOMOLOG, MITOCHONDRIAL"/>
    <property type="match status" value="1"/>
</dbReference>
<dbReference type="AlphaFoldDB" id="A0A512MIC9"/>
<evidence type="ECO:0000256" key="13">
    <source>
        <dbReference type="SAM" id="MobiDB-lite"/>
    </source>
</evidence>
<comment type="subcellular location">
    <subcellularLocation>
        <location evidence="1 10">Cytoplasm</location>
    </subcellularLocation>
</comment>
<comment type="subunit">
    <text evidence="3 10">Homodimer.</text>
</comment>
<feature type="region of interest" description="Disordered" evidence="13">
    <location>
        <begin position="1"/>
        <end position="45"/>
    </location>
</feature>
<name>A0A512MIC9_9BACT</name>
<comment type="similarity">
    <text evidence="2 10 12">Belongs to the GrpE family.</text>
</comment>
<dbReference type="Gene3D" id="2.30.22.10">
    <property type="entry name" value="Head domain of nucleotide exchange factor GrpE"/>
    <property type="match status" value="1"/>
</dbReference>
<protein>
    <recommendedName>
        <fullName evidence="8 10">Protein GrpE</fullName>
    </recommendedName>
    <alternativeName>
        <fullName evidence="9 10">HSP-70 cofactor</fullName>
    </alternativeName>
</protein>
<dbReference type="HAMAP" id="MF_01151">
    <property type="entry name" value="GrpE"/>
    <property type="match status" value="1"/>
</dbReference>
<keyword evidence="6 10" id="KW-0143">Chaperone</keyword>
<evidence type="ECO:0000256" key="6">
    <source>
        <dbReference type="ARBA" id="ARBA00023186"/>
    </source>
</evidence>
<dbReference type="Pfam" id="PF01025">
    <property type="entry name" value="GrpE"/>
    <property type="match status" value="1"/>
</dbReference>
<comment type="function">
    <text evidence="7 10 11">Participates actively in the response to hyperosmotic and heat shock by preventing the aggregation of stress-denatured proteins, in association with DnaK and GrpE. It is the nucleotide exchange factor for DnaK and may function as a thermosensor. Unfolded proteins bind initially to DnaJ; upon interaction with the DnaJ-bound protein, DnaK hydrolyzes its bound ATP, resulting in the formation of a stable complex. GrpE releases ADP from DnaK; ATP binding to DnaK triggers the release of the substrate protein, thus completing the reaction cycle. Several rounds of ATP-dependent interactions between DnaJ, DnaK and GrpE are required for fully efficient folding.</text>
</comment>
<dbReference type="PROSITE" id="PS01071">
    <property type="entry name" value="GRPE"/>
    <property type="match status" value="1"/>
</dbReference>
<evidence type="ECO:0000256" key="3">
    <source>
        <dbReference type="ARBA" id="ARBA00011738"/>
    </source>
</evidence>
<dbReference type="PRINTS" id="PR00773">
    <property type="entry name" value="GRPEPROTEIN"/>
</dbReference>
<reference evidence="14 15" key="1">
    <citation type="submission" date="2019-07" db="EMBL/GenBank/DDBJ databases">
        <title>Whole genome shotgun sequence of Brevifollis gellanilyticus NBRC 108608.</title>
        <authorList>
            <person name="Hosoyama A."/>
            <person name="Uohara A."/>
            <person name="Ohji S."/>
            <person name="Ichikawa N."/>
        </authorList>
    </citation>
    <scope>NUCLEOTIDE SEQUENCE [LARGE SCALE GENOMIC DNA]</scope>
    <source>
        <strain evidence="14 15">NBRC 108608</strain>
    </source>
</reference>
<dbReference type="GO" id="GO:0051087">
    <property type="term" value="F:protein-folding chaperone binding"/>
    <property type="evidence" value="ECO:0007669"/>
    <property type="project" value="InterPro"/>
</dbReference>
<dbReference type="CDD" id="cd00446">
    <property type="entry name" value="GrpE"/>
    <property type="match status" value="1"/>
</dbReference>
<sequence>MFFKKAPSKPMTEPSPTAETQPEIDAVSPEAAAAETAPPATPPDPLELALAEASQWKDMAYRNAAELDNFRKRAAREGQEARAYANADLLRALFPILDSFEMGLESARVESEKSMIFIGMSMVHRQIAEFLRDSGVTEVEALNKPFDPNLHDAVSQEVRTDVAEGTVLRVTRRGYRLKDRLLRAASVIVSAAPAPEAPPAADIV</sequence>
<dbReference type="GO" id="GO:0042803">
    <property type="term" value="F:protein homodimerization activity"/>
    <property type="evidence" value="ECO:0007669"/>
    <property type="project" value="InterPro"/>
</dbReference>
<dbReference type="InterPro" id="IPR000740">
    <property type="entry name" value="GrpE"/>
</dbReference>
<keyword evidence="15" id="KW-1185">Reference proteome</keyword>
<keyword evidence="4 10" id="KW-0963">Cytoplasm</keyword>